<proteinExistence type="predicted"/>
<protein>
    <submittedName>
        <fullName evidence="1">Uncharacterized protein</fullName>
    </submittedName>
</protein>
<evidence type="ECO:0000313" key="2">
    <source>
        <dbReference type="Proteomes" id="UP000564704"/>
    </source>
</evidence>
<dbReference type="Proteomes" id="UP000564704">
    <property type="component" value="Unassembled WGS sequence"/>
</dbReference>
<keyword evidence="2" id="KW-1185">Reference proteome</keyword>
<comment type="caution">
    <text evidence="1">The sequence shown here is derived from an EMBL/GenBank/DDBJ whole genome shotgun (WGS) entry which is preliminary data.</text>
</comment>
<dbReference type="OrthoDB" id="8453064at2"/>
<dbReference type="AlphaFoldDB" id="A0A844CYV9"/>
<accession>A0A844CYV9</accession>
<dbReference type="RefSeq" id="WP_154151383.1">
    <property type="nucleotide sequence ID" value="NZ_SZWE01000001.1"/>
</dbReference>
<evidence type="ECO:0000313" key="1">
    <source>
        <dbReference type="EMBL" id="MRU15810.1"/>
    </source>
</evidence>
<reference evidence="1 2" key="1">
    <citation type="submission" date="2019-05" db="EMBL/GenBank/DDBJ databases">
        <title>Roseovarius bejariae sp. nov., a moderately halophylic bacterium isolated from a saline soil in Rambla Salada (Murcia).</title>
        <authorList>
            <person name="Castro D.J."/>
            <person name="Gomez-Altuve A."/>
            <person name="Reina J.C."/>
            <person name="Rodriguez M."/>
            <person name="Sampedro I."/>
            <person name="Llamas I."/>
            <person name="Martinez-Checa F."/>
        </authorList>
    </citation>
    <scope>NUCLEOTIDE SEQUENCE [LARGE SCALE GENOMIC DNA]</scope>
    <source>
        <strain evidence="1 2">A21</strain>
    </source>
</reference>
<organism evidence="1 2">
    <name type="scientific">Roseovarius bejariae</name>
    <dbReference type="NCBI Taxonomy" id="2576383"/>
    <lineage>
        <taxon>Bacteria</taxon>
        <taxon>Pseudomonadati</taxon>
        <taxon>Pseudomonadota</taxon>
        <taxon>Alphaproteobacteria</taxon>
        <taxon>Rhodobacterales</taxon>
        <taxon>Roseobacteraceae</taxon>
        <taxon>Roseovarius</taxon>
    </lineage>
</organism>
<name>A0A844CYV9_9RHOB</name>
<sequence length="211" mass="23433">MAAFDCASFIAMRLCLSSEYCSRKSRLRSLRSSSRFFASGKGSTWAQLRRQLIETYADIDTSALDDDTLPTTLFLSTKPKHQPGQSVGRKAISCERSMNARLKSSRGGLVRDQKARAKGYMKLFDTRAAWFDESGNLAVPRVASPLSLPRLFEGRGECPDHEVMLFALSYGPAGRILEFRQVISNPSLMAKVADARKTSMTSDVEEADFDL</sequence>
<dbReference type="EMBL" id="SZWE01000001">
    <property type="protein sequence ID" value="MRU15810.1"/>
    <property type="molecule type" value="Genomic_DNA"/>
</dbReference>
<gene>
    <name evidence="1" type="ORF">FDP25_10265</name>
</gene>